<evidence type="ECO:0000313" key="1">
    <source>
        <dbReference type="EMBL" id="CAH0525808.1"/>
    </source>
</evidence>
<dbReference type="Pfam" id="PF06097">
    <property type="entry name" value="DUF945"/>
    <property type="match status" value="1"/>
</dbReference>
<dbReference type="InterPro" id="IPR010352">
    <property type="entry name" value="DUF945"/>
</dbReference>
<organism evidence="1 2">
    <name type="scientific">Vibrio hippocampi</name>
    <dbReference type="NCBI Taxonomy" id="654686"/>
    <lineage>
        <taxon>Bacteria</taxon>
        <taxon>Pseudomonadati</taxon>
        <taxon>Pseudomonadota</taxon>
        <taxon>Gammaproteobacteria</taxon>
        <taxon>Vibrionales</taxon>
        <taxon>Vibrionaceae</taxon>
        <taxon>Vibrio</taxon>
    </lineage>
</organism>
<comment type="caution">
    <text evidence="1">The sequence shown here is derived from an EMBL/GenBank/DDBJ whole genome shotgun (WGS) entry which is preliminary data.</text>
</comment>
<accession>A0ABM8ZI23</accession>
<gene>
    <name evidence="1" type="ORF">VHP8226_01339</name>
</gene>
<evidence type="ECO:0000313" key="2">
    <source>
        <dbReference type="Proteomes" id="UP000838160"/>
    </source>
</evidence>
<name>A0ABM8ZI23_9VIBR</name>
<dbReference type="Proteomes" id="UP000838160">
    <property type="component" value="Unassembled WGS sequence"/>
</dbReference>
<evidence type="ECO:0008006" key="3">
    <source>
        <dbReference type="Google" id="ProtNLM"/>
    </source>
</evidence>
<dbReference type="EMBL" id="CAKLCM010000002">
    <property type="protein sequence ID" value="CAH0525808.1"/>
    <property type="molecule type" value="Genomic_DNA"/>
</dbReference>
<protein>
    <recommendedName>
        <fullName evidence="3">DUF945 domain-containing protein</fullName>
    </recommendedName>
</protein>
<proteinExistence type="predicted"/>
<dbReference type="RefSeq" id="WP_237484305.1">
    <property type="nucleotide sequence ID" value="NZ_CAKLCM010000002.1"/>
</dbReference>
<sequence>MNQLKKMGAIGGAVALVLCWPLAVGHIGQKVIEDGVANLENPIIDAEIVSYERSYLSSKVQTRYRISDPALAEQLAMDNIPAELIVDSDVSHGLLSLSADSVLSTLPELPLLLQTTTQLNGNTDFTLTLDSWNYQSSDQENVKISLSPSKATGRITVLGEFLLDSLVPSVQIDFDNGEQMNLSDVALTANGKKELGLWLGEQKLSMANMEILDDNRTPVVMVENASYRFQSDYEKEQDRINVDQTFLVDNFIYPDNPGVQKLHVNFAMNHLDREVFEGFSNLNNSGLLAEDIDVNQIIPLINQLFSRGFEVSLGHVDFDIQGEQFRSNLLLSVPEGTDNVVQNPDSVIPALTGALNASVSEDMTQVNPTIAMGLDELALMNIVTQDEKGYQLNANVEQGELVFSNGQKIPLVALFYSVMMQR</sequence>
<keyword evidence="2" id="KW-1185">Reference proteome</keyword>
<reference evidence="1" key="1">
    <citation type="submission" date="2021-12" db="EMBL/GenBank/DDBJ databases">
        <authorList>
            <person name="Rodrigo-Torres L."/>
            <person name="Arahal R. D."/>
            <person name="Lucena T."/>
        </authorList>
    </citation>
    <scope>NUCLEOTIDE SEQUENCE</scope>
    <source>
        <strain evidence="1">CECT 8226</strain>
    </source>
</reference>